<sequence length="512" mass="59339">MIFISHNGTGVVDIEGISSEESHGYVGKPVVPALLELAECNPSSFICWYHADLKGSIDRENWERIFHHPRIMASYSSNRSQYMGPEIGYVEDTLFIKVNYEVPYPTWQMSSDVGGIHASVVNAYIKNGKKDSNFDYFLNSLAKTVMPEGLFCYSHPHLLKKDFSPIRQKIKTSGFKLFRFVREHYKTSWVLILFFNLLIYQKRIALAPLLYSLFFRSKKRSFQLEEIERNKNKQLTASIDVVIPTIGRKEYLLDVLKDLADQSLKPKRVIIIEQNPDANAESALEYLYNREWPFEIKHHFIHQTGACNARNIALKEIENEWVFLADDDIRFPSDFFHKAFENIYSLKAEAVTISCLRKGQTETAKTARQWISFGSGCSILKTEIAKNTFFSMAFEHGFGEDTDYGMQLRNSGCDVLYLPSPSMLHLKAPIGGFRSKHEFPWDTDKISPKPSPTIMLYKMKYASPQQLRGYKTVLFFKYYSRQSIKNPFKYIAVMNKKWKHSKHWASKLMETE</sequence>
<keyword evidence="3" id="KW-1185">Reference proteome</keyword>
<evidence type="ECO:0000259" key="1">
    <source>
        <dbReference type="Pfam" id="PF00535"/>
    </source>
</evidence>
<dbReference type="CDD" id="cd00761">
    <property type="entry name" value="Glyco_tranf_GTA_type"/>
    <property type="match status" value="1"/>
</dbReference>
<dbReference type="Pfam" id="PF00535">
    <property type="entry name" value="Glycos_transf_2"/>
    <property type="match status" value="1"/>
</dbReference>
<keyword evidence="2" id="KW-0808">Transferase</keyword>
<dbReference type="Gene3D" id="3.90.550.10">
    <property type="entry name" value="Spore Coat Polysaccharide Biosynthesis Protein SpsA, Chain A"/>
    <property type="match status" value="1"/>
</dbReference>
<name>A0A6P0UJX0_9FLAO</name>
<dbReference type="RefSeq" id="WP_163605202.1">
    <property type="nucleotide sequence ID" value="NZ_JAABOO010000001.1"/>
</dbReference>
<dbReference type="Proteomes" id="UP000468581">
    <property type="component" value="Unassembled WGS sequence"/>
</dbReference>
<dbReference type="InterPro" id="IPR001173">
    <property type="entry name" value="Glyco_trans_2-like"/>
</dbReference>
<dbReference type="PANTHER" id="PTHR43685">
    <property type="entry name" value="GLYCOSYLTRANSFERASE"/>
    <property type="match status" value="1"/>
</dbReference>
<dbReference type="PANTHER" id="PTHR43685:SF2">
    <property type="entry name" value="GLYCOSYLTRANSFERASE 2-LIKE DOMAIN-CONTAINING PROTEIN"/>
    <property type="match status" value="1"/>
</dbReference>
<feature type="domain" description="Glycosyltransferase 2-like" evidence="1">
    <location>
        <begin position="241"/>
        <end position="381"/>
    </location>
</feature>
<dbReference type="InterPro" id="IPR029044">
    <property type="entry name" value="Nucleotide-diphossugar_trans"/>
</dbReference>
<dbReference type="AlphaFoldDB" id="A0A6P0UJX0"/>
<comment type="caution">
    <text evidence="2">The sequence shown here is derived from an EMBL/GenBank/DDBJ whole genome shotgun (WGS) entry which is preliminary data.</text>
</comment>
<dbReference type="EMBL" id="JAABOO010000001">
    <property type="protein sequence ID" value="NER12169.1"/>
    <property type="molecule type" value="Genomic_DNA"/>
</dbReference>
<gene>
    <name evidence="2" type="ORF">GWK08_01830</name>
</gene>
<organism evidence="2 3">
    <name type="scientific">Leptobacterium flavescens</name>
    <dbReference type="NCBI Taxonomy" id="472055"/>
    <lineage>
        <taxon>Bacteria</taxon>
        <taxon>Pseudomonadati</taxon>
        <taxon>Bacteroidota</taxon>
        <taxon>Flavobacteriia</taxon>
        <taxon>Flavobacteriales</taxon>
        <taxon>Flavobacteriaceae</taxon>
        <taxon>Leptobacterium</taxon>
    </lineage>
</organism>
<evidence type="ECO:0000313" key="3">
    <source>
        <dbReference type="Proteomes" id="UP000468581"/>
    </source>
</evidence>
<evidence type="ECO:0000313" key="2">
    <source>
        <dbReference type="EMBL" id="NER12169.1"/>
    </source>
</evidence>
<accession>A0A6P0UJX0</accession>
<protein>
    <submittedName>
        <fullName evidence="2">Glycosyltransferase</fullName>
    </submittedName>
</protein>
<reference evidence="2 3" key="1">
    <citation type="submission" date="2020-01" db="EMBL/GenBank/DDBJ databases">
        <title>Leptobacterium flavescens.</title>
        <authorList>
            <person name="Wang G."/>
        </authorList>
    </citation>
    <scope>NUCLEOTIDE SEQUENCE [LARGE SCALE GENOMIC DNA]</scope>
    <source>
        <strain evidence="2 3">KCTC 22160</strain>
    </source>
</reference>
<dbReference type="GO" id="GO:0016740">
    <property type="term" value="F:transferase activity"/>
    <property type="evidence" value="ECO:0007669"/>
    <property type="project" value="UniProtKB-KW"/>
</dbReference>
<dbReference type="SUPFAM" id="SSF53448">
    <property type="entry name" value="Nucleotide-diphospho-sugar transferases"/>
    <property type="match status" value="1"/>
</dbReference>
<dbReference type="InterPro" id="IPR050834">
    <property type="entry name" value="Glycosyltransf_2"/>
</dbReference>
<proteinExistence type="predicted"/>